<keyword evidence="12" id="KW-1185">Reference proteome</keyword>
<dbReference type="InterPro" id="IPR014349">
    <property type="entry name" value="Rieske_Fe-S_prot"/>
</dbReference>
<keyword evidence="7" id="KW-1015">Disulfide bond</keyword>
<dbReference type="InterPro" id="IPR005805">
    <property type="entry name" value="Rieske_Fe-S_prot_C"/>
</dbReference>
<accession>A0ABP8ETI4</accession>
<evidence type="ECO:0000256" key="5">
    <source>
        <dbReference type="ARBA" id="ARBA00023004"/>
    </source>
</evidence>
<comment type="function">
    <text evidence="1">Iron-sulfur subunit of the cytochrome bc1 complex, an essential component of the respiratory electron transport chain required for ATP synthesis. The bc1 complex catalyzes the oxidation of menaquinol and the reduction of cytochrome c in the respiratory chain. The bc1 complex operates through a Q-cycle mechanism that couples electron transfer to generation of the proton gradient that drives ATP synthesis.</text>
</comment>
<keyword evidence="4" id="KW-0479">Metal-binding</keyword>
<comment type="cofactor">
    <cofactor evidence="9">
        <name>[2Fe-2S] cluster</name>
        <dbReference type="ChEBI" id="CHEBI:190135"/>
    </cofactor>
</comment>
<dbReference type="PRINTS" id="PR00162">
    <property type="entry name" value="RIESKE"/>
</dbReference>
<dbReference type="Pfam" id="PF00355">
    <property type="entry name" value="Rieske"/>
    <property type="match status" value="1"/>
</dbReference>
<reference evidence="12" key="1">
    <citation type="journal article" date="2019" name="Int. J. Syst. Evol. Microbiol.">
        <title>The Global Catalogue of Microorganisms (GCM) 10K type strain sequencing project: providing services to taxonomists for standard genome sequencing and annotation.</title>
        <authorList>
            <consortium name="The Broad Institute Genomics Platform"/>
            <consortium name="The Broad Institute Genome Sequencing Center for Infectious Disease"/>
            <person name="Wu L."/>
            <person name="Ma J."/>
        </authorList>
    </citation>
    <scope>NUCLEOTIDE SEQUENCE [LARGE SCALE GENOMIC DNA]</scope>
    <source>
        <strain evidence="12">JCM 17459</strain>
    </source>
</reference>
<protein>
    <recommendedName>
        <fullName evidence="2">Cytochrome bc1 complex Rieske iron-sulfur subunit</fullName>
    </recommendedName>
    <alternativeName>
        <fullName evidence="8">Cytochrome bc1 reductase complex subunit QcrA</fullName>
    </alternativeName>
</protein>
<sequence>MDITPGAGPARRSVLLAGTGLLTVPLLAGCGGDGPGEAAAPPPSAAGTRLLAVSDVPVGSGVVLEVEGAPVVVVQPEAGTVRAFRAVCTHAGCTVQIGRAEIDCPCHGSAFALADGGVVTGPASEPLPPVPVTVVGEDVVLG</sequence>
<gene>
    <name evidence="11" type="ORF">GCM10022262_16290</name>
</gene>
<keyword evidence="3" id="KW-0001">2Fe-2S</keyword>
<comment type="caution">
    <text evidence="11">The sequence shown here is derived from an EMBL/GenBank/DDBJ whole genome shotgun (WGS) entry which is preliminary data.</text>
</comment>
<evidence type="ECO:0000256" key="2">
    <source>
        <dbReference type="ARBA" id="ARBA00015816"/>
    </source>
</evidence>
<evidence type="ECO:0000256" key="8">
    <source>
        <dbReference type="ARBA" id="ARBA00029586"/>
    </source>
</evidence>
<feature type="domain" description="Rieske" evidence="10">
    <location>
        <begin position="48"/>
        <end position="141"/>
    </location>
</feature>
<dbReference type="SUPFAM" id="SSF50022">
    <property type="entry name" value="ISP domain"/>
    <property type="match status" value="1"/>
</dbReference>
<keyword evidence="6" id="KW-0411">Iron-sulfur</keyword>
<organism evidence="11 12">
    <name type="scientific">Georgenia daeguensis</name>
    <dbReference type="NCBI Taxonomy" id="908355"/>
    <lineage>
        <taxon>Bacteria</taxon>
        <taxon>Bacillati</taxon>
        <taxon>Actinomycetota</taxon>
        <taxon>Actinomycetes</taxon>
        <taxon>Micrococcales</taxon>
        <taxon>Bogoriellaceae</taxon>
        <taxon>Georgenia</taxon>
    </lineage>
</organism>
<keyword evidence="5" id="KW-0408">Iron</keyword>
<dbReference type="InterPro" id="IPR017941">
    <property type="entry name" value="Rieske_2Fe-2S"/>
</dbReference>
<evidence type="ECO:0000256" key="3">
    <source>
        <dbReference type="ARBA" id="ARBA00022714"/>
    </source>
</evidence>
<evidence type="ECO:0000313" key="11">
    <source>
        <dbReference type="EMBL" id="GAA4287270.1"/>
    </source>
</evidence>
<dbReference type="RefSeq" id="WP_345039701.1">
    <property type="nucleotide sequence ID" value="NZ_BAABBA010000006.1"/>
</dbReference>
<evidence type="ECO:0000259" key="10">
    <source>
        <dbReference type="PROSITE" id="PS51296"/>
    </source>
</evidence>
<evidence type="ECO:0000256" key="6">
    <source>
        <dbReference type="ARBA" id="ARBA00023014"/>
    </source>
</evidence>
<name>A0ABP8ETI4_9MICO</name>
<evidence type="ECO:0000256" key="4">
    <source>
        <dbReference type="ARBA" id="ARBA00022723"/>
    </source>
</evidence>
<evidence type="ECO:0000256" key="1">
    <source>
        <dbReference type="ARBA" id="ARBA00002494"/>
    </source>
</evidence>
<evidence type="ECO:0000256" key="9">
    <source>
        <dbReference type="ARBA" id="ARBA00034078"/>
    </source>
</evidence>
<dbReference type="InterPro" id="IPR036922">
    <property type="entry name" value="Rieske_2Fe-2S_sf"/>
</dbReference>
<dbReference type="CDD" id="cd03467">
    <property type="entry name" value="Rieske"/>
    <property type="match status" value="1"/>
</dbReference>
<proteinExistence type="predicted"/>
<dbReference type="EMBL" id="BAABBA010000006">
    <property type="protein sequence ID" value="GAA4287270.1"/>
    <property type="molecule type" value="Genomic_DNA"/>
</dbReference>
<dbReference type="PANTHER" id="PTHR10134">
    <property type="entry name" value="CYTOCHROME B-C1 COMPLEX SUBUNIT RIESKE, MITOCHONDRIAL"/>
    <property type="match status" value="1"/>
</dbReference>
<dbReference type="Proteomes" id="UP001499841">
    <property type="component" value="Unassembled WGS sequence"/>
</dbReference>
<dbReference type="Gene3D" id="2.102.10.10">
    <property type="entry name" value="Rieske [2Fe-2S] iron-sulphur domain"/>
    <property type="match status" value="1"/>
</dbReference>
<dbReference type="PROSITE" id="PS51296">
    <property type="entry name" value="RIESKE"/>
    <property type="match status" value="1"/>
</dbReference>
<evidence type="ECO:0000313" key="12">
    <source>
        <dbReference type="Proteomes" id="UP001499841"/>
    </source>
</evidence>
<evidence type="ECO:0000256" key="7">
    <source>
        <dbReference type="ARBA" id="ARBA00023157"/>
    </source>
</evidence>